<keyword evidence="6 10" id="KW-0804">Transcription</keyword>
<reference evidence="13" key="1">
    <citation type="submission" date="2025-08" db="UniProtKB">
        <authorList>
            <consortium name="RefSeq"/>
        </authorList>
    </citation>
    <scope>IDENTIFICATION</scope>
    <source>
        <tissue evidence="13">Young leaves</tissue>
    </source>
</reference>
<dbReference type="GeneID" id="111483950"/>
<comment type="similarity">
    <text evidence="2 10">Belongs to the Aux/IAA family.</text>
</comment>
<evidence type="ECO:0000256" key="4">
    <source>
        <dbReference type="ARBA" id="ARBA00022491"/>
    </source>
</evidence>
<comment type="subunit">
    <text evidence="3 10">Homodimers and heterodimers.</text>
</comment>
<dbReference type="RefSeq" id="XP_022986148.1">
    <property type="nucleotide sequence ID" value="XM_023130380.1"/>
</dbReference>
<dbReference type="KEGG" id="cmax:111483950"/>
<evidence type="ECO:0000256" key="7">
    <source>
        <dbReference type="ARBA" id="ARBA00023242"/>
    </source>
</evidence>
<dbReference type="InterPro" id="IPR033389">
    <property type="entry name" value="AUX/IAA_dom"/>
</dbReference>
<dbReference type="Pfam" id="PF02309">
    <property type="entry name" value="AUX_IAA"/>
    <property type="match status" value="1"/>
</dbReference>
<proteinExistence type="inferred from homology"/>
<dbReference type="PANTHER" id="PTHR31734">
    <property type="entry name" value="AUXIN-RESPONSIVE PROTEIN IAA17"/>
    <property type="match status" value="1"/>
</dbReference>
<organism evidence="12 13">
    <name type="scientific">Cucurbita maxima</name>
    <name type="common">Pumpkin</name>
    <name type="synonym">Winter squash</name>
    <dbReference type="NCBI Taxonomy" id="3661"/>
    <lineage>
        <taxon>Eukaryota</taxon>
        <taxon>Viridiplantae</taxon>
        <taxon>Streptophyta</taxon>
        <taxon>Embryophyta</taxon>
        <taxon>Tracheophyta</taxon>
        <taxon>Spermatophyta</taxon>
        <taxon>Magnoliopsida</taxon>
        <taxon>eudicotyledons</taxon>
        <taxon>Gunneridae</taxon>
        <taxon>Pentapetalae</taxon>
        <taxon>rosids</taxon>
        <taxon>fabids</taxon>
        <taxon>Cucurbitales</taxon>
        <taxon>Cucurbitaceae</taxon>
        <taxon>Cucurbiteae</taxon>
        <taxon>Cucurbita</taxon>
    </lineage>
</organism>
<dbReference type="AlphaFoldDB" id="A0A6J1JFN3"/>
<dbReference type="SUPFAM" id="SSF54277">
    <property type="entry name" value="CAD &amp; PB1 domains"/>
    <property type="match status" value="1"/>
</dbReference>
<dbReference type="InterPro" id="IPR003311">
    <property type="entry name" value="AUX_IAA"/>
</dbReference>
<dbReference type="PANTHER" id="PTHR31734:SF114">
    <property type="entry name" value="AUXIN-RESPONSIVE PROTEIN IAA32"/>
    <property type="match status" value="1"/>
</dbReference>
<dbReference type="PROSITE" id="PS51745">
    <property type="entry name" value="PB1"/>
    <property type="match status" value="1"/>
</dbReference>
<evidence type="ECO:0000256" key="8">
    <source>
        <dbReference type="ARBA" id="ARBA00023294"/>
    </source>
</evidence>
<evidence type="ECO:0000256" key="1">
    <source>
        <dbReference type="ARBA" id="ARBA00004123"/>
    </source>
</evidence>
<dbReference type="GO" id="GO:0009734">
    <property type="term" value="P:auxin-activated signaling pathway"/>
    <property type="evidence" value="ECO:0007669"/>
    <property type="project" value="UniProtKB-UniRule"/>
</dbReference>
<comment type="function">
    <text evidence="9">Aux/IAA proteins are short-lived transcriptional factors that function as repressors of early auxin response genes at low auxin concentrations. Repression is thought to result from the interaction with auxin response factors (ARFs), proteins that bind to the auxin-responsive promoter element (AuxRE). Formation of heterodimers with ARF proteins may alter their ability to modulate early auxin response genes expression.</text>
</comment>
<keyword evidence="5 10" id="KW-0805">Transcription regulation</keyword>
<evidence type="ECO:0000256" key="9">
    <source>
        <dbReference type="ARBA" id="ARBA00025283"/>
    </source>
</evidence>
<keyword evidence="12" id="KW-1185">Reference proteome</keyword>
<comment type="subcellular location">
    <subcellularLocation>
        <location evidence="1 10">Nucleus</location>
    </subcellularLocation>
</comment>
<dbReference type="Gene3D" id="3.10.20.90">
    <property type="entry name" value="Phosphatidylinositol 3-kinase Catalytic Subunit, Chain A, domain 1"/>
    <property type="match status" value="1"/>
</dbReference>
<accession>A0A6J1JFN3</accession>
<dbReference type="GO" id="GO:0005634">
    <property type="term" value="C:nucleus"/>
    <property type="evidence" value="ECO:0007669"/>
    <property type="project" value="UniProtKB-SubCell"/>
</dbReference>
<evidence type="ECO:0000256" key="6">
    <source>
        <dbReference type="ARBA" id="ARBA00023163"/>
    </source>
</evidence>
<keyword evidence="4 10" id="KW-0678">Repressor</keyword>
<evidence type="ECO:0000313" key="12">
    <source>
        <dbReference type="Proteomes" id="UP000504608"/>
    </source>
</evidence>
<dbReference type="Proteomes" id="UP000504608">
    <property type="component" value="Unplaced"/>
</dbReference>
<keyword evidence="8 10" id="KW-0927">Auxin signaling pathway</keyword>
<gene>
    <name evidence="13" type="primary">LOC111483950</name>
</gene>
<evidence type="ECO:0000256" key="5">
    <source>
        <dbReference type="ARBA" id="ARBA00023015"/>
    </source>
</evidence>
<protein>
    <recommendedName>
        <fullName evidence="10">Auxin-responsive protein</fullName>
    </recommendedName>
</protein>
<evidence type="ECO:0000259" key="11">
    <source>
        <dbReference type="PROSITE" id="PS51745"/>
    </source>
</evidence>
<evidence type="ECO:0000256" key="10">
    <source>
        <dbReference type="RuleBase" id="RU004549"/>
    </source>
</evidence>
<sequence>MEPNQFSVYCEGKGENGSIDLGLSLRTLQPEVVGSIEGYGEEDEHGMNWGAADHTAADLYMNMNININMKHSNNNNGVVVVEQDYYCCEEEEEAEEVVQSKQQRWAYVKVNMDGVIVGRKVCIFQHGSYSSLALQLEDMFGSGRQCESGLKLFENESEFSLFYKDGDENWRSVGDVPWKQFVEDVKRLRIARKDEGFVAIHQN</sequence>
<dbReference type="GO" id="GO:0006355">
    <property type="term" value="P:regulation of DNA-templated transcription"/>
    <property type="evidence" value="ECO:0007669"/>
    <property type="project" value="InterPro"/>
</dbReference>
<evidence type="ECO:0000256" key="2">
    <source>
        <dbReference type="ARBA" id="ARBA00006728"/>
    </source>
</evidence>
<evidence type="ECO:0000256" key="3">
    <source>
        <dbReference type="ARBA" id="ARBA00011726"/>
    </source>
</evidence>
<name>A0A6J1JFN3_CUCMA</name>
<evidence type="ECO:0000313" key="13">
    <source>
        <dbReference type="RefSeq" id="XP_022986148.1"/>
    </source>
</evidence>
<dbReference type="InterPro" id="IPR053793">
    <property type="entry name" value="PB1-like"/>
</dbReference>
<feature type="domain" description="PB1" evidence="11">
    <location>
        <begin position="105"/>
        <end position="195"/>
    </location>
</feature>
<keyword evidence="7 10" id="KW-0539">Nucleus</keyword>
<dbReference type="OrthoDB" id="1900465at2759"/>